<dbReference type="InterPro" id="IPR020843">
    <property type="entry name" value="ER"/>
</dbReference>
<accession>A0A1H0BME4</accession>
<reference evidence="4 5" key="1">
    <citation type="submission" date="2016-10" db="EMBL/GenBank/DDBJ databases">
        <authorList>
            <person name="de Groot N.N."/>
        </authorList>
    </citation>
    <scope>NUCLEOTIDE SEQUENCE [LARGE SCALE GENOMIC DNA]</scope>
    <source>
        <strain evidence="4 5">DSM 44149</strain>
    </source>
</reference>
<evidence type="ECO:0000259" key="3">
    <source>
        <dbReference type="SMART" id="SM00829"/>
    </source>
</evidence>
<dbReference type="InterPro" id="IPR011032">
    <property type="entry name" value="GroES-like_sf"/>
</dbReference>
<name>A0A1H0BME4_ALLAB</name>
<dbReference type="CDD" id="cd08244">
    <property type="entry name" value="MDR_enoyl_red"/>
    <property type="match status" value="1"/>
</dbReference>
<dbReference type="SUPFAM" id="SSF50129">
    <property type="entry name" value="GroES-like"/>
    <property type="match status" value="1"/>
</dbReference>
<dbReference type="eggNOG" id="COG0604">
    <property type="taxonomic scope" value="Bacteria"/>
</dbReference>
<dbReference type="PANTHER" id="PTHR48106">
    <property type="entry name" value="QUINONE OXIDOREDUCTASE PIG3-RELATED"/>
    <property type="match status" value="1"/>
</dbReference>
<dbReference type="SUPFAM" id="SSF51735">
    <property type="entry name" value="NAD(P)-binding Rossmann-fold domains"/>
    <property type="match status" value="1"/>
</dbReference>
<protein>
    <submittedName>
        <fullName evidence="4">NADPH2:quinone reductase</fullName>
    </submittedName>
</protein>
<dbReference type="STRING" id="211114.SAMN04489726_6743"/>
<gene>
    <name evidence="4" type="ORF">SAMN04489726_6743</name>
</gene>
<dbReference type="AlphaFoldDB" id="A0A1H0BME4"/>
<dbReference type="GO" id="GO:0070402">
    <property type="term" value="F:NADPH binding"/>
    <property type="evidence" value="ECO:0007669"/>
    <property type="project" value="TreeGrafter"/>
</dbReference>
<evidence type="ECO:0000256" key="2">
    <source>
        <dbReference type="ARBA" id="ARBA00023002"/>
    </source>
</evidence>
<evidence type="ECO:0000313" key="4">
    <source>
        <dbReference type="EMBL" id="SDN46819.1"/>
    </source>
</evidence>
<keyword evidence="5" id="KW-1185">Reference proteome</keyword>
<dbReference type="InterPro" id="IPR036291">
    <property type="entry name" value="NAD(P)-bd_dom_sf"/>
</dbReference>
<dbReference type="Gene3D" id="3.40.50.720">
    <property type="entry name" value="NAD(P)-binding Rossmann-like Domain"/>
    <property type="match status" value="1"/>
</dbReference>
<dbReference type="OrthoDB" id="5195079at2"/>
<proteinExistence type="predicted"/>
<dbReference type="Gene3D" id="3.90.180.10">
    <property type="entry name" value="Medium-chain alcohol dehydrogenases, catalytic domain"/>
    <property type="match status" value="1"/>
</dbReference>
<organism evidence="4 5">
    <name type="scientific">Allokutzneria albata</name>
    <name type="common">Kibdelosporangium albatum</name>
    <dbReference type="NCBI Taxonomy" id="211114"/>
    <lineage>
        <taxon>Bacteria</taxon>
        <taxon>Bacillati</taxon>
        <taxon>Actinomycetota</taxon>
        <taxon>Actinomycetes</taxon>
        <taxon>Pseudonocardiales</taxon>
        <taxon>Pseudonocardiaceae</taxon>
        <taxon>Allokutzneria</taxon>
    </lineage>
</organism>
<keyword evidence="1" id="KW-0521">NADP</keyword>
<sequence>MRAIRQYEFGPAENLLYQEVPDPEPDEGQVRIRVAASGVHLLDTTIRSGTGGGPMPLPELPMTPGREVAGVVDALGPGTDPAWLGRRVVAHLGMASGGYAELAVANAESLYEIPEGVEDGAAVAMIGTGRTTMAVLDAAAVTAADVVLVTAAAGGIGNLLVQHARNVGATVVGLAGGSAKVEVVRGLGAEIAVDYTQEDWAAQVRSELGERTVTLVLDSVGGAIGQASLGLLGAGGRIYFFGWSAGESTKLTQDDLWAKSITAGVAIGPAMIQRAGGLRALERRAMDALAKGELVPLVNPPFPLSDAAAAHTALVGRATTGKVVLTP</sequence>
<dbReference type="InterPro" id="IPR013149">
    <property type="entry name" value="ADH-like_C"/>
</dbReference>
<keyword evidence="2" id="KW-0560">Oxidoreductase</keyword>
<dbReference type="InterPro" id="IPR013154">
    <property type="entry name" value="ADH-like_N"/>
</dbReference>
<dbReference type="GO" id="GO:0016651">
    <property type="term" value="F:oxidoreductase activity, acting on NAD(P)H"/>
    <property type="evidence" value="ECO:0007669"/>
    <property type="project" value="TreeGrafter"/>
</dbReference>
<feature type="domain" description="Enoyl reductase (ER)" evidence="3">
    <location>
        <begin position="10"/>
        <end position="325"/>
    </location>
</feature>
<dbReference type="RefSeq" id="WP_030426713.1">
    <property type="nucleotide sequence ID" value="NZ_JOEF01000001.1"/>
</dbReference>
<evidence type="ECO:0000313" key="5">
    <source>
        <dbReference type="Proteomes" id="UP000183376"/>
    </source>
</evidence>
<dbReference type="SMART" id="SM00829">
    <property type="entry name" value="PKS_ER"/>
    <property type="match status" value="1"/>
</dbReference>
<dbReference type="Pfam" id="PF00107">
    <property type="entry name" value="ADH_zinc_N"/>
    <property type="match status" value="1"/>
</dbReference>
<dbReference type="EMBL" id="LT629701">
    <property type="protein sequence ID" value="SDN46819.1"/>
    <property type="molecule type" value="Genomic_DNA"/>
</dbReference>
<evidence type="ECO:0000256" key="1">
    <source>
        <dbReference type="ARBA" id="ARBA00022857"/>
    </source>
</evidence>
<dbReference type="Proteomes" id="UP000183376">
    <property type="component" value="Chromosome I"/>
</dbReference>
<dbReference type="Pfam" id="PF08240">
    <property type="entry name" value="ADH_N"/>
    <property type="match status" value="1"/>
</dbReference>